<dbReference type="EMBL" id="JBHSKX010000001">
    <property type="protein sequence ID" value="MFC5366772.1"/>
    <property type="molecule type" value="Genomic_DNA"/>
</dbReference>
<dbReference type="Gene3D" id="1.10.10.10">
    <property type="entry name" value="Winged helix-like DNA-binding domain superfamily/Winged helix DNA-binding domain"/>
    <property type="match status" value="1"/>
</dbReference>
<dbReference type="InterPro" id="IPR011991">
    <property type="entry name" value="ArsR-like_HTH"/>
</dbReference>
<protein>
    <submittedName>
        <fullName evidence="3">Helix-turn-helix transcriptional regulator</fullName>
    </submittedName>
</protein>
<evidence type="ECO:0000259" key="2">
    <source>
        <dbReference type="Pfam" id="PF25213"/>
    </source>
</evidence>
<dbReference type="CDD" id="cd00090">
    <property type="entry name" value="HTH_ARSR"/>
    <property type="match status" value="1"/>
</dbReference>
<proteinExistence type="predicted"/>
<organism evidence="3 4">
    <name type="scientific">Salinirubrum litoreum</name>
    <dbReference type="NCBI Taxonomy" id="1126234"/>
    <lineage>
        <taxon>Archaea</taxon>
        <taxon>Methanobacteriati</taxon>
        <taxon>Methanobacteriota</taxon>
        <taxon>Stenosarchaea group</taxon>
        <taxon>Halobacteria</taxon>
        <taxon>Halobacteriales</taxon>
        <taxon>Haloferacaceae</taxon>
        <taxon>Salinirubrum</taxon>
    </lineage>
</organism>
<evidence type="ECO:0000259" key="1">
    <source>
        <dbReference type="Pfam" id="PF08350"/>
    </source>
</evidence>
<feature type="domain" description="Methanogenesis regulatory protein FilR1 middle" evidence="1">
    <location>
        <begin position="121"/>
        <end position="252"/>
    </location>
</feature>
<comment type="caution">
    <text evidence="3">The sequence shown here is derived from an EMBL/GenBank/DDBJ whole genome shotgun (WGS) entry which is preliminary data.</text>
</comment>
<evidence type="ECO:0000313" key="4">
    <source>
        <dbReference type="Proteomes" id="UP001596201"/>
    </source>
</evidence>
<dbReference type="Pfam" id="PF08350">
    <property type="entry name" value="FilR1_middle"/>
    <property type="match status" value="1"/>
</dbReference>
<sequence>MQRPDPSEVMAVVARRGDVLRALADDGGRKCELDDELDVSRSTIDRAIRELEGLGLVERAEDGYFRTLSGTLALEEYDRFKSRMDGVLEARDVLSPLPSDADVDAAVVDGAEVVLADRHSPLRPARHQVEIVERASHVRAAASAVLPQHVDAYYQGIVERGMHAEIILSTPVMERVVADHDTKFHDSLTTGRVDLRQLDRDLSYSLMVASTPDGPVMGMLVYVQGGIRGFVGNDSQEAVSWARARLDDYWSQASPIPIPVEE</sequence>
<dbReference type="Pfam" id="PF25213">
    <property type="entry name" value="HVO_A0261_N"/>
    <property type="match status" value="1"/>
</dbReference>
<feature type="domain" description="HVO-A0261-like N-terminal" evidence="2">
    <location>
        <begin position="8"/>
        <end position="85"/>
    </location>
</feature>
<evidence type="ECO:0000313" key="3">
    <source>
        <dbReference type="EMBL" id="MFC5366772.1"/>
    </source>
</evidence>
<name>A0ABD5RA01_9EURY</name>
<dbReference type="AlphaFoldDB" id="A0ABD5RA01"/>
<dbReference type="SUPFAM" id="SSF46785">
    <property type="entry name" value="Winged helix' DNA-binding domain"/>
    <property type="match status" value="1"/>
</dbReference>
<keyword evidence="4" id="KW-1185">Reference proteome</keyword>
<dbReference type="InterPro" id="IPR057527">
    <property type="entry name" value="HVO_A0261-like_N"/>
</dbReference>
<accession>A0ABD5RA01</accession>
<dbReference type="Proteomes" id="UP001596201">
    <property type="component" value="Unassembled WGS sequence"/>
</dbReference>
<reference evidence="3 4" key="1">
    <citation type="journal article" date="2019" name="Int. J. Syst. Evol. Microbiol.">
        <title>The Global Catalogue of Microorganisms (GCM) 10K type strain sequencing project: providing services to taxonomists for standard genome sequencing and annotation.</title>
        <authorList>
            <consortium name="The Broad Institute Genomics Platform"/>
            <consortium name="The Broad Institute Genome Sequencing Center for Infectious Disease"/>
            <person name="Wu L."/>
            <person name="Ma J."/>
        </authorList>
    </citation>
    <scope>NUCLEOTIDE SEQUENCE [LARGE SCALE GENOMIC DNA]</scope>
    <source>
        <strain evidence="3 4">CGMCC 1.12237</strain>
    </source>
</reference>
<dbReference type="InterPro" id="IPR036390">
    <property type="entry name" value="WH_DNA-bd_sf"/>
</dbReference>
<dbReference type="RefSeq" id="WP_227227893.1">
    <property type="nucleotide sequence ID" value="NZ_JAJCVJ010000001.1"/>
</dbReference>
<dbReference type="InterPro" id="IPR036388">
    <property type="entry name" value="WH-like_DNA-bd_sf"/>
</dbReference>
<gene>
    <name evidence="3" type="ORF">ACFPJ5_07445</name>
</gene>
<dbReference type="InterPro" id="IPR013561">
    <property type="entry name" value="FilR1_middle_dom"/>
</dbReference>